<comment type="caution">
    <text evidence="13">The sequence shown here is derived from an EMBL/GenBank/DDBJ whole genome shotgun (WGS) entry which is preliminary data.</text>
</comment>
<evidence type="ECO:0000256" key="10">
    <source>
        <dbReference type="ARBA" id="ARBA00093606"/>
    </source>
</evidence>
<dbReference type="PANTHER" id="PTHR43090">
    <property type="entry name" value="1-(5-PHOSPHORIBOSYL)-5-[(5-PHOSPHORIBOSYLAMINO)METHYLIDENEAMINO] IMIDAZOLE-4-CARBOXAMIDE ISOMERASE"/>
    <property type="match status" value="1"/>
</dbReference>
<dbReference type="InterPro" id="IPR011858">
    <property type="entry name" value="His6/HISN3"/>
</dbReference>
<evidence type="ECO:0000256" key="6">
    <source>
        <dbReference type="ARBA" id="ARBA00023053"/>
    </source>
</evidence>
<keyword evidence="6" id="KW-0915">Sodium</keyword>
<comment type="subcellular location">
    <subcellularLocation>
        <location evidence="12">Plastid</location>
        <location evidence="12">Chloroplast</location>
    </subcellularLocation>
</comment>
<keyword evidence="8 12" id="KW-0413">Isomerase</keyword>
<evidence type="ECO:0000256" key="5">
    <source>
        <dbReference type="ARBA" id="ARBA00022605"/>
    </source>
</evidence>
<dbReference type="OrthoDB" id="446074at2759"/>
<gene>
    <name evidence="13" type="ORF">FH972_024852</name>
</gene>
<comment type="similarity">
    <text evidence="3 11">Belongs to the HisA/HisF family.</text>
</comment>
<keyword evidence="12" id="KW-0150">Chloroplast</keyword>
<keyword evidence="5 11" id="KW-0028">Amino-acid biosynthesis</keyword>
<dbReference type="GO" id="GO:0003949">
    <property type="term" value="F:1-(5-phosphoribosyl)-5-[(5-phosphoribosylamino)methylideneamino]imidazole-4-carboxamide isomerase activity"/>
    <property type="evidence" value="ECO:0007669"/>
    <property type="project" value="UniProtKB-EC"/>
</dbReference>
<dbReference type="UniPathway" id="UPA00031">
    <property type="reaction ID" value="UER00009"/>
</dbReference>
<dbReference type="EMBL" id="VIBQ01000031">
    <property type="protein sequence ID" value="KAB8416332.1"/>
    <property type="molecule type" value="Genomic_DNA"/>
</dbReference>
<dbReference type="InterPro" id="IPR006062">
    <property type="entry name" value="His_biosynth"/>
</dbReference>
<evidence type="ECO:0000256" key="9">
    <source>
        <dbReference type="ARBA" id="ARBA00093256"/>
    </source>
</evidence>
<dbReference type="GO" id="GO:0009507">
    <property type="term" value="C:chloroplast"/>
    <property type="evidence" value="ECO:0007669"/>
    <property type="project" value="UniProtKB-SubCell"/>
</dbReference>
<sequence length="269" mass="29175">MPTLFRPCIDLHAGSVKQIVGGTLSDSTDPAIASTLQTNHTSEHPASYFSLLYKKHNLLGAHVIMLGPGNDAAAYEALAAWPGKLQVGGGITERNAADWIGAGAEKVIITSALFPNASFSMDKLQSILSVVPVSQLVIDLSCRRRPSTDGWVVATNKWQTLTDFEITKENIQLLEQHCSEFLIHAADNEGLQRGIDEELVTRLGEWCSIPVTYAGGGRHVGDLELVQKLSKGRVDLTIGSALDVFGGNGVTLDECVQWNKRQLTERNEI</sequence>
<dbReference type="Pfam" id="PF00977">
    <property type="entry name" value="His_biosynth"/>
    <property type="match status" value="1"/>
</dbReference>
<dbReference type="GO" id="GO:0000162">
    <property type="term" value="P:L-tryptophan biosynthetic process"/>
    <property type="evidence" value="ECO:0007669"/>
    <property type="project" value="TreeGrafter"/>
</dbReference>
<evidence type="ECO:0000256" key="11">
    <source>
        <dbReference type="RuleBase" id="RU003657"/>
    </source>
</evidence>
<keyword evidence="7 11" id="KW-0368">Histidine biosynthesis</keyword>
<evidence type="ECO:0000256" key="12">
    <source>
        <dbReference type="RuleBase" id="RU364022"/>
    </source>
</evidence>
<evidence type="ECO:0000256" key="4">
    <source>
        <dbReference type="ARBA" id="ARBA00012550"/>
    </source>
</evidence>
<dbReference type="Proteomes" id="UP000327013">
    <property type="component" value="Unassembled WGS sequence"/>
</dbReference>
<proteinExistence type="inferred from homology"/>
<dbReference type="InterPro" id="IPR013785">
    <property type="entry name" value="Aldolase_TIM"/>
</dbReference>
<keyword evidence="14" id="KW-1185">Reference proteome</keyword>
<dbReference type="GO" id="GO:0000105">
    <property type="term" value="P:L-histidine biosynthetic process"/>
    <property type="evidence" value="ECO:0007669"/>
    <property type="project" value="UniProtKB-UniPathway"/>
</dbReference>
<evidence type="ECO:0000313" key="14">
    <source>
        <dbReference type="Proteomes" id="UP000327013"/>
    </source>
</evidence>
<organism evidence="13 14">
    <name type="scientific">Carpinus fangiana</name>
    <dbReference type="NCBI Taxonomy" id="176857"/>
    <lineage>
        <taxon>Eukaryota</taxon>
        <taxon>Viridiplantae</taxon>
        <taxon>Streptophyta</taxon>
        <taxon>Embryophyta</taxon>
        <taxon>Tracheophyta</taxon>
        <taxon>Spermatophyta</taxon>
        <taxon>Magnoliopsida</taxon>
        <taxon>eudicotyledons</taxon>
        <taxon>Gunneridae</taxon>
        <taxon>Pentapetalae</taxon>
        <taxon>rosids</taxon>
        <taxon>fabids</taxon>
        <taxon>Fagales</taxon>
        <taxon>Betulaceae</taxon>
        <taxon>Carpinus</taxon>
    </lineage>
</organism>
<evidence type="ECO:0000256" key="2">
    <source>
        <dbReference type="ARBA" id="ARBA00005133"/>
    </source>
</evidence>
<dbReference type="SUPFAM" id="SSF51366">
    <property type="entry name" value="Ribulose-phoshate binding barrel"/>
    <property type="match status" value="1"/>
</dbReference>
<dbReference type="EC" id="5.3.1.16" evidence="4 12"/>
<comment type="catalytic activity">
    <reaction evidence="9">
        <text>1-(5-phospho-beta-D-ribosyl)-5-[(5-phospho-beta-D-ribosylamino)methylideneamino]imidazole-4-carboxamide = 5-[(5-phospho-1-deoxy-D-ribulos-1-ylimino)methylamino]-1-(5-phospho-beta-D-ribosyl)imidazole-4-carboxamide</text>
        <dbReference type="Rhea" id="RHEA:15469"/>
        <dbReference type="ChEBI" id="CHEBI:58435"/>
        <dbReference type="ChEBI" id="CHEBI:58525"/>
        <dbReference type="EC" id="5.3.1.16"/>
    </reaction>
    <physiologicalReaction direction="left-to-right" evidence="9">
        <dbReference type="Rhea" id="RHEA:15470"/>
    </physiologicalReaction>
</comment>
<evidence type="ECO:0000256" key="7">
    <source>
        <dbReference type="ARBA" id="ARBA00023102"/>
    </source>
</evidence>
<evidence type="ECO:0000256" key="3">
    <source>
        <dbReference type="ARBA" id="ARBA00009667"/>
    </source>
</evidence>
<dbReference type="InterPro" id="IPR044524">
    <property type="entry name" value="Isoase_HisA-like"/>
</dbReference>
<dbReference type="CDD" id="cd04723">
    <property type="entry name" value="HisA_HisF"/>
    <property type="match status" value="1"/>
</dbReference>
<dbReference type="AlphaFoldDB" id="A0A5N6KZN5"/>
<evidence type="ECO:0000256" key="1">
    <source>
        <dbReference type="ARBA" id="ARBA00001959"/>
    </source>
</evidence>
<reference evidence="13 14" key="1">
    <citation type="submission" date="2019-06" db="EMBL/GenBank/DDBJ databases">
        <title>A chromosomal-level reference genome of Carpinus fangiana (Coryloideae, Betulaceae).</title>
        <authorList>
            <person name="Yang X."/>
            <person name="Wang Z."/>
            <person name="Zhang L."/>
            <person name="Hao G."/>
            <person name="Liu J."/>
            <person name="Yang Y."/>
        </authorList>
    </citation>
    <scope>NUCLEOTIDE SEQUENCE [LARGE SCALE GENOMIC DNA]</scope>
    <source>
        <strain evidence="13">Cfa_2016G</strain>
        <tissue evidence="13">Leaf</tissue>
    </source>
</reference>
<comment type="cofactor">
    <cofactor evidence="1">
        <name>Na(+)</name>
        <dbReference type="ChEBI" id="CHEBI:29101"/>
    </cofactor>
</comment>
<dbReference type="PANTHER" id="PTHR43090:SF2">
    <property type="entry name" value="1-(5-PHOSPHORIBOSYL)-5-[(5-PHOSPHORIBOSYLAMINO)METHYLIDENEAMINO] IMIDAZOLE-4-CARBOXAMIDE ISOMERASE"/>
    <property type="match status" value="1"/>
</dbReference>
<dbReference type="NCBIfam" id="TIGR02129">
    <property type="entry name" value="hisA_euk"/>
    <property type="match status" value="1"/>
</dbReference>
<dbReference type="FunFam" id="3.20.20.70:FF:000110">
    <property type="entry name" value="1-(5-phosphoribosyl)-5-[(5-phosphoribosylamino)methylideneamino] imidazole-4-carboxamide isomerase, chloroplastic"/>
    <property type="match status" value="1"/>
</dbReference>
<accession>A0A5N6KZN5</accession>
<comment type="pathway">
    <text evidence="2 12">Amino-acid biosynthesis; L-histidine biosynthesis; L-histidine from 5-phospho-alpha-D-ribose 1-diphosphate: step 4/9.</text>
</comment>
<dbReference type="Gene3D" id="3.20.20.70">
    <property type="entry name" value="Aldolase class I"/>
    <property type="match status" value="1"/>
</dbReference>
<evidence type="ECO:0000313" key="13">
    <source>
        <dbReference type="EMBL" id="KAB8416332.1"/>
    </source>
</evidence>
<keyword evidence="12" id="KW-0934">Plastid</keyword>
<dbReference type="InterPro" id="IPR011060">
    <property type="entry name" value="RibuloseP-bd_barrel"/>
</dbReference>
<evidence type="ECO:0000256" key="8">
    <source>
        <dbReference type="ARBA" id="ARBA00023235"/>
    </source>
</evidence>
<protein>
    <recommendedName>
        <fullName evidence="10 12">1-(5-phosphoribosyl)-5-[(5-phosphoribosylamino)methylideneamino] imidazole-4-carboxamide isomerase HISN3, chloroplastic</fullName>
        <ecNumber evidence="4 12">5.3.1.16</ecNumber>
    </recommendedName>
    <alternativeName>
        <fullName evidence="12">5-proFAR isomerase</fullName>
    </alternativeName>
    <alternativeName>
        <fullName evidence="12">Phosphoribosylformimino-5-aminoimidazole carboxamide ribotide isomerase</fullName>
    </alternativeName>
</protein>
<name>A0A5N6KZN5_9ROSI</name>